<evidence type="ECO:0000256" key="5">
    <source>
        <dbReference type="ARBA" id="ARBA00023004"/>
    </source>
</evidence>
<organism evidence="8 9">
    <name type="scientific">Allosphingosinicella indica</name>
    <dbReference type="NCBI Taxonomy" id="941907"/>
    <lineage>
        <taxon>Bacteria</taxon>
        <taxon>Pseudomonadati</taxon>
        <taxon>Pseudomonadota</taxon>
        <taxon>Alphaproteobacteria</taxon>
        <taxon>Sphingomonadales</taxon>
        <taxon>Sphingomonadaceae</taxon>
        <taxon>Allosphingosinicella</taxon>
    </lineage>
</organism>
<dbReference type="GO" id="GO:0009055">
    <property type="term" value="F:electron transfer activity"/>
    <property type="evidence" value="ECO:0007669"/>
    <property type="project" value="InterPro"/>
</dbReference>
<dbReference type="PANTHER" id="PTHR37823:SF4">
    <property type="entry name" value="MENAQUINOL-CYTOCHROME C REDUCTASE CYTOCHROME B_C SUBUNIT"/>
    <property type="match status" value="1"/>
</dbReference>
<dbReference type="GO" id="GO:0020037">
    <property type="term" value="F:heme binding"/>
    <property type="evidence" value="ECO:0007669"/>
    <property type="project" value="InterPro"/>
</dbReference>
<keyword evidence="1" id="KW-0813">Transport</keyword>
<dbReference type="PROSITE" id="PS51257">
    <property type="entry name" value="PROKAR_LIPOPROTEIN"/>
    <property type="match status" value="1"/>
</dbReference>
<evidence type="ECO:0000313" key="9">
    <source>
        <dbReference type="Proteomes" id="UP000192934"/>
    </source>
</evidence>
<keyword evidence="2 6" id="KW-0349">Heme</keyword>
<accession>A0A1X7GT18</accession>
<evidence type="ECO:0000259" key="7">
    <source>
        <dbReference type="PROSITE" id="PS51007"/>
    </source>
</evidence>
<dbReference type="PANTHER" id="PTHR37823">
    <property type="entry name" value="CYTOCHROME C-553-LIKE"/>
    <property type="match status" value="1"/>
</dbReference>
<proteinExistence type="predicted"/>
<dbReference type="OrthoDB" id="9773456at2"/>
<dbReference type="EMBL" id="LT840185">
    <property type="protein sequence ID" value="SMF73554.1"/>
    <property type="molecule type" value="Genomic_DNA"/>
</dbReference>
<evidence type="ECO:0000256" key="3">
    <source>
        <dbReference type="ARBA" id="ARBA00022723"/>
    </source>
</evidence>
<dbReference type="InterPro" id="IPR036909">
    <property type="entry name" value="Cyt_c-like_dom_sf"/>
</dbReference>
<dbReference type="Pfam" id="PF00034">
    <property type="entry name" value="Cytochrom_C"/>
    <property type="match status" value="2"/>
</dbReference>
<keyword evidence="3 6" id="KW-0479">Metal-binding</keyword>
<gene>
    <name evidence="8" type="ORF">SAMN06295910_2147</name>
</gene>
<keyword evidence="9" id="KW-1185">Reference proteome</keyword>
<keyword evidence="4" id="KW-0249">Electron transport</keyword>
<evidence type="ECO:0000256" key="6">
    <source>
        <dbReference type="PROSITE-ProRule" id="PRU00433"/>
    </source>
</evidence>
<evidence type="ECO:0000256" key="4">
    <source>
        <dbReference type="ARBA" id="ARBA00022982"/>
    </source>
</evidence>
<keyword evidence="5 6" id="KW-0408">Iron</keyword>
<feature type="domain" description="Cytochrome c" evidence="7">
    <location>
        <begin position="41"/>
        <end position="135"/>
    </location>
</feature>
<dbReference type="GO" id="GO:0046872">
    <property type="term" value="F:metal ion binding"/>
    <property type="evidence" value="ECO:0007669"/>
    <property type="project" value="UniProtKB-KW"/>
</dbReference>
<dbReference type="SUPFAM" id="SSF46626">
    <property type="entry name" value="Cytochrome c"/>
    <property type="match status" value="2"/>
</dbReference>
<dbReference type="AlphaFoldDB" id="A0A1X7GT18"/>
<feature type="domain" description="Cytochrome c" evidence="7">
    <location>
        <begin position="175"/>
        <end position="271"/>
    </location>
</feature>
<protein>
    <submittedName>
        <fullName evidence="8">Cytochrome c</fullName>
    </submittedName>
</protein>
<evidence type="ECO:0000256" key="2">
    <source>
        <dbReference type="ARBA" id="ARBA00022617"/>
    </source>
</evidence>
<dbReference type="STRING" id="941907.SAMN06295910_2147"/>
<dbReference type="InterPro" id="IPR051811">
    <property type="entry name" value="Cytochrome_c550/c551-like"/>
</dbReference>
<sequence length="274" mass="29530">MTKGICNLMVFALLLAGCREQSAEQFVAKPAPVRFAQAEASPLEHGERLAYVLGCIGCHGEDLAGQDWSEPGFARLWTANLTRAVPRYTDDQLAKVIASGAHPDGTPLWEMPSHLFTALAPEDMAALILFLRSRPPTGVAHPAPRLDEGARREIAAGLWKSSRDRVREEGALSPPDAGAGHALGRHIVRATCAECHGMDLRGGEPHPGAAARPDLRMVAGYEREDFRHLLRTGVAAGGREVGLMSEVARGRYNHLTDDEIDAVHAYLQAVGSQP</sequence>
<dbReference type="Gene3D" id="1.10.760.10">
    <property type="entry name" value="Cytochrome c-like domain"/>
    <property type="match status" value="2"/>
</dbReference>
<evidence type="ECO:0000256" key="1">
    <source>
        <dbReference type="ARBA" id="ARBA00022448"/>
    </source>
</evidence>
<name>A0A1X7GT18_9SPHN</name>
<reference evidence="9" key="1">
    <citation type="submission" date="2017-04" db="EMBL/GenBank/DDBJ databases">
        <authorList>
            <person name="Varghese N."/>
            <person name="Submissions S."/>
        </authorList>
    </citation>
    <scope>NUCLEOTIDE SEQUENCE [LARGE SCALE GENOMIC DNA]</scope>
    <source>
        <strain evidence="9">Dd16</strain>
    </source>
</reference>
<evidence type="ECO:0000313" key="8">
    <source>
        <dbReference type="EMBL" id="SMF73554.1"/>
    </source>
</evidence>
<dbReference type="RefSeq" id="WP_085218767.1">
    <property type="nucleotide sequence ID" value="NZ_LT840185.1"/>
</dbReference>
<dbReference type="PROSITE" id="PS51007">
    <property type="entry name" value="CYTC"/>
    <property type="match status" value="2"/>
</dbReference>
<dbReference type="Proteomes" id="UP000192934">
    <property type="component" value="Chromosome I"/>
</dbReference>
<dbReference type="InterPro" id="IPR009056">
    <property type="entry name" value="Cyt_c-like_dom"/>
</dbReference>